<reference evidence="3" key="1">
    <citation type="submission" date="2014-11" db="EMBL/GenBank/DDBJ databases">
        <title>Genome sequencing of Roseivirga sp. D-25.</title>
        <authorList>
            <person name="Selvaratnam C."/>
            <person name="Thevarajoo S."/>
            <person name="Goh K.M."/>
            <person name="Eee R."/>
            <person name="Chan K.-G."/>
            <person name="Chong C.S."/>
        </authorList>
    </citation>
    <scope>NUCLEOTIDE SEQUENCE [LARGE SCALE GENOMIC DNA]</scope>
    <source>
        <strain evidence="3">D-25</strain>
    </source>
</reference>
<keyword evidence="1" id="KW-0732">Signal</keyword>
<accession>A0A0L8AGP8</accession>
<comment type="caution">
    <text evidence="2">The sequence shown here is derived from an EMBL/GenBank/DDBJ whole genome shotgun (WGS) entry which is preliminary data.</text>
</comment>
<evidence type="ECO:0008006" key="4">
    <source>
        <dbReference type="Google" id="ProtNLM"/>
    </source>
</evidence>
<dbReference type="Gene3D" id="3.10.450.50">
    <property type="match status" value="1"/>
</dbReference>
<organism evidence="2 3">
    <name type="scientific">Roseivirga seohaensis subsp. aquiponti</name>
    <dbReference type="NCBI Taxonomy" id="1566026"/>
    <lineage>
        <taxon>Bacteria</taxon>
        <taxon>Pseudomonadati</taxon>
        <taxon>Bacteroidota</taxon>
        <taxon>Cytophagia</taxon>
        <taxon>Cytophagales</taxon>
        <taxon>Roseivirgaceae</taxon>
        <taxon>Roseivirga</taxon>
    </lineage>
</organism>
<dbReference type="EMBL" id="JSVA01000022">
    <property type="protein sequence ID" value="KOF01544.1"/>
    <property type="molecule type" value="Genomic_DNA"/>
</dbReference>
<dbReference type="Proteomes" id="UP000036908">
    <property type="component" value="Unassembled WGS sequence"/>
</dbReference>
<dbReference type="AlphaFoldDB" id="A0A0L8AGP8"/>
<dbReference type="PATRIC" id="fig|1566026.4.peg.1812"/>
<dbReference type="RefSeq" id="WP_053224930.1">
    <property type="nucleotide sequence ID" value="NZ_JSVA01000022.1"/>
</dbReference>
<proteinExistence type="predicted"/>
<protein>
    <recommendedName>
        <fullName evidence="4">DUF4440 domain-containing protein</fullName>
    </recommendedName>
</protein>
<sequence length="164" mass="19403">MKKILLGAMLVMCCSNTFAQSEQNKINKDVWYNFMQAYQDLNASLFNYIHTDDVLRIPIDQNQILIGREYKDSNLNMFNLWNERKIKQRIQFGFINRVQKGDWAYETGIYRLTRYNGYTPEHHYGKFNVTLKKVNGTWKIYMDADTSEKATVSESDFLKTKALQ</sequence>
<gene>
    <name evidence="2" type="ORF">OB69_16875</name>
</gene>
<feature type="chain" id="PRO_5005580014" description="DUF4440 domain-containing protein" evidence="1">
    <location>
        <begin position="20"/>
        <end position="164"/>
    </location>
</feature>
<keyword evidence="3" id="KW-1185">Reference proteome</keyword>
<evidence type="ECO:0000313" key="3">
    <source>
        <dbReference type="Proteomes" id="UP000036908"/>
    </source>
</evidence>
<evidence type="ECO:0000256" key="1">
    <source>
        <dbReference type="SAM" id="SignalP"/>
    </source>
</evidence>
<dbReference type="InterPro" id="IPR032710">
    <property type="entry name" value="NTF2-like_dom_sf"/>
</dbReference>
<dbReference type="SUPFAM" id="SSF54427">
    <property type="entry name" value="NTF2-like"/>
    <property type="match status" value="1"/>
</dbReference>
<feature type="signal peptide" evidence="1">
    <location>
        <begin position="1"/>
        <end position="19"/>
    </location>
</feature>
<dbReference type="OrthoDB" id="951068at2"/>
<evidence type="ECO:0000313" key="2">
    <source>
        <dbReference type="EMBL" id="KOF01544.1"/>
    </source>
</evidence>
<name>A0A0L8AGP8_9BACT</name>